<evidence type="ECO:0000256" key="3">
    <source>
        <dbReference type="ARBA" id="ARBA00022989"/>
    </source>
</evidence>
<keyword evidence="3 5" id="KW-1133">Transmembrane helix</keyword>
<dbReference type="HOGENOM" id="CLU_045644_1_2_1"/>
<dbReference type="NCBIfam" id="TIGR03718">
    <property type="entry name" value="R_switched_Alx"/>
    <property type="match status" value="1"/>
</dbReference>
<dbReference type="PROSITE" id="PS51257">
    <property type="entry name" value="PROKAR_LIPOPROTEIN"/>
    <property type="match status" value="1"/>
</dbReference>
<dbReference type="STRING" id="436017.A4S7T9"/>
<feature type="transmembrane region" description="Helical" evidence="5">
    <location>
        <begin position="43"/>
        <end position="63"/>
    </location>
</feature>
<reference evidence="6 7" key="1">
    <citation type="journal article" date="2007" name="Proc. Natl. Acad. Sci. U.S.A.">
        <title>The tiny eukaryote Ostreococcus provides genomic insights into the paradox of plankton speciation.</title>
        <authorList>
            <person name="Palenik B."/>
            <person name="Grimwood J."/>
            <person name="Aerts A."/>
            <person name="Rouze P."/>
            <person name="Salamov A."/>
            <person name="Putnam N."/>
            <person name="Dupont C."/>
            <person name="Jorgensen R."/>
            <person name="Derelle E."/>
            <person name="Rombauts S."/>
            <person name="Zhou K."/>
            <person name="Otillar R."/>
            <person name="Merchant S.S."/>
            <person name="Podell S."/>
            <person name="Gaasterland T."/>
            <person name="Napoli C."/>
            <person name="Gendler K."/>
            <person name="Manuell A."/>
            <person name="Tai V."/>
            <person name="Vallon O."/>
            <person name="Piganeau G."/>
            <person name="Jancek S."/>
            <person name="Heijde M."/>
            <person name="Jabbari K."/>
            <person name="Bowler C."/>
            <person name="Lohr M."/>
            <person name="Robbens S."/>
            <person name="Werner G."/>
            <person name="Dubchak I."/>
            <person name="Pazour G.J."/>
            <person name="Ren Q."/>
            <person name="Paulsen I."/>
            <person name="Delwiche C."/>
            <person name="Schmutz J."/>
            <person name="Rokhsar D."/>
            <person name="Van de Peer Y."/>
            <person name="Moreau H."/>
            <person name="Grigoriev I.V."/>
        </authorList>
    </citation>
    <scope>NUCLEOTIDE SEQUENCE [LARGE SCALE GENOMIC DNA]</scope>
    <source>
        <strain evidence="6 7">CCE9901</strain>
    </source>
</reference>
<dbReference type="RefSeq" id="XP_001421511.1">
    <property type="nucleotide sequence ID" value="XM_001421474.1"/>
</dbReference>
<dbReference type="GO" id="GO:0010027">
    <property type="term" value="P:thylakoid membrane organization"/>
    <property type="evidence" value="ECO:0007669"/>
    <property type="project" value="EnsemblPlants"/>
</dbReference>
<dbReference type="Pfam" id="PF03741">
    <property type="entry name" value="TerC"/>
    <property type="match status" value="1"/>
</dbReference>
<dbReference type="PANTHER" id="PTHR30238">
    <property type="entry name" value="MEMBRANE BOUND PREDICTED REDOX MODULATOR"/>
    <property type="match status" value="1"/>
</dbReference>
<evidence type="ECO:0000313" key="6">
    <source>
        <dbReference type="EMBL" id="ABO99804.1"/>
    </source>
</evidence>
<dbReference type="InterPro" id="IPR022369">
    <property type="entry name" value="Integral_membrane_TerC_rswitch"/>
</dbReference>
<dbReference type="Gramene" id="ABO99804">
    <property type="protein sequence ID" value="ABO99804"/>
    <property type="gene ID" value="OSTLU_27614"/>
</dbReference>
<sequence length="283" mass="30302">MTSEAKQNRDVAIVAACLGVSCAFGAGIGAVEGADKASEYFAGYLLEQSLSVDNLFVFVLLFEYFKVPPERQTRVLNYGIVGALVMRAVMVGAGVELIENFQPILLVFAGILIFSSYKLLAEGEEEEEDMGDNAIVKFVGNFLEVSEDYDGDNFFTVQNGVKMATPLLLVLAVVEISDVVFAVDSIPAVFGVTKDPFIVYTSNLFAILSLRQLYTLISKAVGELKYLQTAVALVLGFIGAKMIVEYAGVEVPTEASLAVVVTMLGGGVGASLMLPSEDKEGEE</sequence>
<accession>A4S7T9</accession>
<dbReference type="EMBL" id="CP000594">
    <property type="protein sequence ID" value="ABO99804.1"/>
    <property type="molecule type" value="Genomic_DNA"/>
</dbReference>
<gene>
    <name evidence="6" type="ORF">OSTLU_27614</name>
</gene>
<keyword evidence="4 5" id="KW-0472">Membrane</keyword>
<name>A4S7T9_OSTLU</name>
<dbReference type="PANTHER" id="PTHR30238:SF0">
    <property type="entry name" value="THYLAKOID MEMBRANE PROTEIN TERC, CHLOROPLASTIC"/>
    <property type="match status" value="1"/>
</dbReference>
<dbReference type="GO" id="GO:0090351">
    <property type="term" value="P:seedling development"/>
    <property type="evidence" value="ECO:0007669"/>
    <property type="project" value="EnsemblPlants"/>
</dbReference>
<feature type="transmembrane region" description="Helical" evidence="5">
    <location>
        <begin position="75"/>
        <end position="95"/>
    </location>
</feature>
<evidence type="ECO:0000256" key="2">
    <source>
        <dbReference type="ARBA" id="ARBA00022692"/>
    </source>
</evidence>
<evidence type="ECO:0000313" key="7">
    <source>
        <dbReference type="Proteomes" id="UP000001568"/>
    </source>
</evidence>
<keyword evidence="2 5" id="KW-0812">Transmembrane</keyword>
<dbReference type="GO" id="GO:0009535">
    <property type="term" value="C:chloroplast thylakoid membrane"/>
    <property type="evidence" value="ECO:0007669"/>
    <property type="project" value="EnsemblPlants"/>
</dbReference>
<evidence type="ECO:0000256" key="4">
    <source>
        <dbReference type="ARBA" id="ARBA00023136"/>
    </source>
</evidence>
<dbReference type="AlphaFoldDB" id="A4S7T9"/>
<dbReference type="Proteomes" id="UP000001568">
    <property type="component" value="Chromosome 14"/>
</dbReference>
<dbReference type="InterPro" id="IPR005496">
    <property type="entry name" value="Integral_membrane_TerC"/>
</dbReference>
<dbReference type="OMA" id="ADHAREY"/>
<dbReference type="eggNOG" id="ENOG502QQNF">
    <property type="taxonomic scope" value="Eukaryota"/>
</dbReference>
<feature type="transmembrane region" description="Helical" evidence="5">
    <location>
        <begin position="12"/>
        <end position="31"/>
    </location>
</feature>
<keyword evidence="7" id="KW-1185">Reference proteome</keyword>
<evidence type="ECO:0000256" key="5">
    <source>
        <dbReference type="SAM" id="Phobius"/>
    </source>
</evidence>
<evidence type="ECO:0000256" key="1">
    <source>
        <dbReference type="ARBA" id="ARBA00004141"/>
    </source>
</evidence>
<proteinExistence type="predicted"/>
<dbReference type="OrthoDB" id="417520at2759"/>
<comment type="subcellular location">
    <subcellularLocation>
        <location evidence="1">Membrane</location>
        <topology evidence="1">Multi-pass membrane protein</topology>
    </subcellularLocation>
</comment>
<dbReference type="GeneID" id="5005416"/>
<dbReference type="KEGG" id="olu:OSTLU_27614"/>
<protein>
    <submittedName>
        <fullName evidence="6">Uncharacterized protein</fullName>
    </submittedName>
</protein>
<organism evidence="6 7">
    <name type="scientific">Ostreococcus lucimarinus (strain CCE9901)</name>
    <dbReference type="NCBI Taxonomy" id="436017"/>
    <lineage>
        <taxon>Eukaryota</taxon>
        <taxon>Viridiplantae</taxon>
        <taxon>Chlorophyta</taxon>
        <taxon>Mamiellophyceae</taxon>
        <taxon>Mamiellales</taxon>
        <taxon>Bathycoccaceae</taxon>
        <taxon>Ostreococcus</taxon>
    </lineage>
</organism>